<organism evidence="1 2">
    <name type="scientific">Araneus ventricosus</name>
    <name type="common">Orbweaver spider</name>
    <name type="synonym">Epeira ventricosa</name>
    <dbReference type="NCBI Taxonomy" id="182803"/>
    <lineage>
        <taxon>Eukaryota</taxon>
        <taxon>Metazoa</taxon>
        <taxon>Ecdysozoa</taxon>
        <taxon>Arthropoda</taxon>
        <taxon>Chelicerata</taxon>
        <taxon>Arachnida</taxon>
        <taxon>Araneae</taxon>
        <taxon>Araneomorphae</taxon>
        <taxon>Entelegynae</taxon>
        <taxon>Araneoidea</taxon>
        <taxon>Araneidae</taxon>
        <taxon>Araneus</taxon>
    </lineage>
</organism>
<gene>
    <name evidence="1" type="ORF">AVEN_270776_1</name>
</gene>
<dbReference type="AlphaFoldDB" id="A0A4Y2PZ47"/>
<accession>A0A4Y2PZ47</accession>
<keyword evidence="2" id="KW-1185">Reference proteome</keyword>
<evidence type="ECO:0000313" key="2">
    <source>
        <dbReference type="Proteomes" id="UP000499080"/>
    </source>
</evidence>
<proteinExistence type="predicted"/>
<dbReference type="EMBL" id="BGPR01012536">
    <property type="protein sequence ID" value="GBN56521.1"/>
    <property type="molecule type" value="Genomic_DNA"/>
</dbReference>
<evidence type="ECO:0000313" key="1">
    <source>
        <dbReference type="EMBL" id="GBN56521.1"/>
    </source>
</evidence>
<comment type="caution">
    <text evidence="1">The sequence shown here is derived from an EMBL/GenBank/DDBJ whole genome shotgun (WGS) entry which is preliminary data.</text>
</comment>
<dbReference type="OrthoDB" id="6417953at2759"/>
<reference evidence="1 2" key="1">
    <citation type="journal article" date="2019" name="Sci. Rep.">
        <title>Orb-weaving spider Araneus ventricosus genome elucidates the spidroin gene catalogue.</title>
        <authorList>
            <person name="Kono N."/>
            <person name="Nakamura H."/>
            <person name="Ohtoshi R."/>
            <person name="Moran D.A.P."/>
            <person name="Shinohara A."/>
            <person name="Yoshida Y."/>
            <person name="Fujiwara M."/>
            <person name="Mori M."/>
            <person name="Tomita M."/>
            <person name="Arakawa K."/>
        </authorList>
    </citation>
    <scope>NUCLEOTIDE SEQUENCE [LARGE SCALE GENOMIC DNA]</scope>
</reference>
<dbReference type="Proteomes" id="UP000499080">
    <property type="component" value="Unassembled WGS sequence"/>
</dbReference>
<protein>
    <recommendedName>
        <fullName evidence="3">Transmembrane protein 186</fullName>
    </recommendedName>
</protein>
<evidence type="ECO:0008006" key="3">
    <source>
        <dbReference type="Google" id="ProtNLM"/>
    </source>
</evidence>
<sequence>MFKLRIGFFLHPHKLYIRSTASIIKTQNLSSSCSKAACTSLLANHLLRSSSPALIPSRTFWETFPSAVRSFHAKDELDKDNYELVYRNTIFNYAFYGQLISELTIISQTGYALYHVLNFLGGKIIPAVTQIGSFSVTYDLVSLGALTFFTIQNGFVFMAAQKALLRVYHKKDTDEYVFVSLGINPFKTRKVICKPGALKCLHITNLMSIFLGNFQIEDRRYFLRQEHFKTNYHYNRLVYEDY</sequence>
<name>A0A4Y2PZ47_ARAVE</name>